<dbReference type="Pfam" id="PF02770">
    <property type="entry name" value="Acyl-CoA_dh_M"/>
    <property type="match status" value="1"/>
</dbReference>
<evidence type="ECO:0000256" key="2">
    <source>
        <dbReference type="ARBA" id="ARBA00009347"/>
    </source>
</evidence>
<keyword evidence="5 6" id="KW-0560">Oxidoreductase</keyword>
<evidence type="ECO:0000256" key="5">
    <source>
        <dbReference type="ARBA" id="ARBA00023002"/>
    </source>
</evidence>
<evidence type="ECO:0000259" key="9">
    <source>
        <dbReference type="Pfam" id="PF02771"/>
    </source>
</evidence>
<dbReference type="PANTHER" id="PTHR42803">
    <property type="entry name" value="ACYL-COA DEHYDROGENASE"/>
    <property type="match status" value="1"/>
</dbReference>
<dbReference type="InterPro" id="IPR006091">
    <property type="entry name" value="Acyl-CoA_Oxase/DH_mid-dom"/>
</dbReference>
<dbReference type="InterPro" id="IPR009100">
    <property type="entry name" value="AcylCoA_DH/oxidase_NM_dom_sf"/>
</dbReference>
<evidence type="ECO:0000259" key="8">
    <source>
        <dbReference type="Pfam" id="PF02770"/>
    </source>
</evidence>
<dbReference type="InterPro" id="IPR013786">
    <property type="entry name" value="AcylCoA_DH/ox_N"/>
</dbReference>
<evidence type="ECO:0000313" key="12">
    <source>
        <dbReference type="Proteomes" id="UP000563426"/>
    </source>
</evidence>
<name>A0A3A8HSL0_9BACT</name>
<evidence type="ECO:0000259" key="10">
    <source>
        <dbReference type="Pfam" id="PF12806"/>
    </source>
</evidence>
<dbReference type="RefSeq" id="WP_120527966.1">
    <property type="nucleotide sequence ID" value="NZ_JABFJV010000324.1"/>
</dbReference>
<accession>A0A3A8HSL0</accession>
<dbReference type="InterPro" id="IPR036250">
    <property type="entry name" value="AcylCo_DH-like_C"/>
</dbReference>
<keyword evidence="12" id="KW-1185">Reference proteome</keyword>
<dbReference type="InterPro" id="IPR052166">
    <property type="entry name" value="Diverse_Acyl-CoA_DH"/>
</dbReference>
<dbReference type="Pfam" id="PF02771">
    <property type="entry name" value="Acyl-CoA_dh_N"/>
    <property type="match status" value="1"/>
</dbReference>
<dbReference type="SUPFAM" id="SSF47203">
    <property type="entry name" value="Acyl-CoA dehydrogenase C-terminal domain-like"/>
    <property type="match status" value="1"/>
</dbReference>
<dbReference type="GO" id="GO:0050660">
    <property type="term" value="F:flavin adenine dinucleotide binding"/>
    <property type="evidence" value="ECO:0007669"/>
    <property type="project" value="InterPro"/>
</dbReference>
<feature type="domain" description="Acyl-CoA dehydrogenase/oxidase N-terminal" evidence="9">
    <location>
        <begin position="40"/>
        <end position="160"/>
    </location>
</feature>
<sequence length="614" mass="66036">MSAGINTYKTDLREIFFTLFEQFGFGQVAGQAPYDAWGPDEAKAVLTETYRFAREVLGPLNSVGDREGCRVENGAVFTPKGFKDAWNKLYEQGFKTVAVSPDHGGQGAPMMLQVTVEEILSGANTAFNMYPGLAFGAAEVIAECGTPAQQKQFVERMLNGTWGGTMCLTEPHAGSDVGAAKSTARRNADGTYNIRGTKIFISGGDHDMAGNIIHLVLARIDGAPVGTKGLSLFIVPKLRINADGSAGQPNDVTVASIEHKMGINGSATCVLNFGENDGCLGELVGTVEHVGMSQMFKMMNGARIAVGIQGVSLASAAYYNAVDYAKDRKQGSHFTKWKDPSAPRASIIEHPDVRRMLLDIKAHVEGIRALIIKLAMHLDKAKQLAGKDDDAATYHKGQVEVLTPLVKSYGSDQAFRLCAQAMQVYGGAGYIQDYPVEQYTRDSKIFSIYEGTNHIQAMDLVGRKMGQAGGAHFQQFMGDVGSFVEAHREHPVLGEAVKTLAGAQEGLMSSAMALFGWSQDAGRFPLIPLSANRFLNMMSEVAVGWLLLDAAVIAEKAAASVSADHPDKAFYEGKKFSALWYARNVLPNVEYAARLIATEDTSPMDITDAAFGGV</sequence>
<dbReference type="AlphaFoldDB" id="A0A3A8HSL0"/>
<dbReference type="PANTHER" id="PTHR42803:SF1">
    <property type="entry name" value="BROAD-SPECIFICITY LINEAR ACYL-COA DEHYDROGENASE FADE5"/>
    <property type="match status" value="1"/>
</dbReference>
<evidence type="ECO:0000256" key="1">
    <source>
        <dbReference type="ARBA" id="ARBA00001974"/>
    </source>
</evidence>
<dbReference type="Pfam" id="PF00441">
    <property type="entry name" value="Acyl-CoA_dh_1"/>
    <property type="match status" value="1"/>
</dbReference>
<dbReference type="GO" id="GO:0003995">
    <property type="term" value="F:acyl-CoA dehydrogenase activity"/>
    <property type="evidence" value="ECO:0007669"/>
    <property type="project" value="InterPro"/>
</dbReference>
<evidence type="ECO:0000259" key="7">
    <source>
        <dbReference type="Pfam" id="PF00441"/>
    </source>
</evidence>
<comment type="caution">
    <text evidence="11">The sequence shown here is derived from an EMBL/GenBank/DDBJ whole genome shotgun (WGS) entry which is preliminary data.</text>
</comment>
<protein>
    <submittedName>
        <fullName evidence="11">Acyl-CoA dehydrogenase</fullName>
    </submittedName>
</protein>
<feature type="domain" description="Acyl-CoA oxidase/dehydrogenase middle" evidence="8">
    <location>
        <begin position="166"/>
        <end position="273"/>
    </location>
</feature>
<dbReference type="Gene3D" id="2.40.110.10">
    <property type="entry name" value="Butyryl-CoA Dehydrogenase, subunit A, domain 2"/>
    <property type="match status" value="1"/>
</dbReference>
<evidence type="ECO:0000256" key="4">
    <source>
        <dbReference type="ARBA" id="ARBA00022827"/>
    </source>
</evidence>
<evidence type="ECO:0000256" key="6">
    <source>
        <dbReference type="RuleBase" id="RU362125"/>
    </source>
</evidence>
<dbReference type="EMBL" id="JABFJV010000324">
    <property type="protein sequence ID" value="NOK38472.1"/>
    <property type="molecule type" value="Genomic_DNA"/>
</dbReference>
<dbReference type="GO" id="GO:0005886">
    <property type="term" value="C:plasma membrane"/>
    <property type="evidence" value="ECO:0007669"/>
    <property type="project" value="TreeGrafter"/>
</dbReference>
<dbReference type="Proteomes" id="UP000563426">
    <property type="component" value="Unassembled WGS sequence"/>
</dbReference>
<evidence type="ECO:0000313" key="11">
    <source>
        <dbReference type="EMBL" id="NOK38472.1"/>
    </source>
</evidence>
<dbReference type="OrthoDB" id="9765339at2"/>
<dbReference type="SUPFAM" id="SSF56645">
    <property type="entry name" value="Acyl-CoA dehydrogenase NM domain-like"/>
    <property type="match status" value="1"/>
</dbReference>
<dbReference type="InterPro" id="IPR009075">
    <property type="entry name" value="AcylCo_DH/oxidase_C"/>
</dbReference>
<dbReference type="InterPro" id="IPR046373">
    <property type="entry name" value="Acyl-CoA_Oxase/DH_mid-dom_sf"/>
</dbReference>
<dbReference type="InterPro" id="IPR037069">
    <property type="entry name" value="AcylCoA_DH/ox_N_sf"/>
</dbReference>
<keyword evidence="4 6" id="KW-0274">FAD</keyword>
<comment type="similarity">
    <text evidence="2 6">Belongs to the acyl-CoA dehydrogenase family.</text>
</comment>
<feature type="domain" description="Acetyl-CoA dehydrogenase-like C-terminal" evidence="10">
    <location>
        <begin position="476"/>
        <end position="606"/>
    </location>
</feature>
<dbReference type="InterPro" id="IPR006089">
    <property type="entry name" value="Acyl-CoA_DH_CS"/>
</dbReference>
<dbReference type="Gene3D" id="1.10.540.10">
    <property type="entry name" value="Acyl-CoA dehydrogenase/oxidase, N-terminal domain"/>
    <property type="match status" value="1"/>
</dbReference>
<dbReference type="PROSITE" id="PS00072">
    <property type="entry name" value="ACYL_COA_DH_1"/>
    <property type="match status" value="1"/>
</dbReference>
<organism evidence="11 12">
    <name type="scientific">Corallococcus exercitus</name>
    <dbReference type="NCBI Taxonomy" id="2316736"/>
    <lineage>
        <taxon>Bacteria</taxon>
        <taxon>Pseudomonadati</taxon>
        <taxon>Myxococcota</taxon>
        <taxon>Myxococcia</taxon>
        <taxon>Myxococcales</taxon>
        <taxon>Cystobacterineae</taxon>
        <taxon>Myxococcaceae</taxon>
        <taxon>Corallococcus</taxon>
    </lineage>
</organism>
<reference evidence="11 12" key="1">
    <citation type="submission" date="2020-05" db="EMBL/GenBank/DDBJ databases">
        <authorList>
            <person name="Whitworth D."/>
        </authorList>
    </citation>
    <scope>NUCLEOTIDE SEQUENCE [LARGE SCALE GENOMIC DNA]</scope>
    <source>
        <strain evidence="11 12">AB043B</strain>
    </source>
</reference>
<keyword evidence="3 6" id="KW-0285">Flavoprotein</keyword>
<dbReference type="Pfam" id="PF12806">
    <property type="entry name" value="Acyl-CoA_dh_C"/>
    <property type="match status" value="1"/>
</dbReference>
<comment type="cofactor">
    <cofactor evidence="1 6">
        <name>FAD</name>
        <dbReference type="ChEBI" id="CHEBI:57692"/>
    </cofactor>
</comment>
<evidence type="ECO:0000256" key="3">
    <source>
        <dbReference type="ARBA" id="ARBA00022630"/>
    </source>
</evidence>
<proteinExistence type="inferred from homology"/>
<gene>
    <name evidence="11" type="ORF">HMI49_35275</name>
</gene>
<feature type="domain" description="Acyl-CoA dehydrogenase/oxidase C-terminal" evidence="7">
    <location>
        <begin position="291"/>
        <end position="460"/>
    </location>
</feature>
<dbReference type="Gene3D" id="1.20.140.10">
    <property type="entry name" value="Butyryl-CoA Dehydrogenase, subunit A, domain 3"/>
    <property type="match status" value="1"/>
</dbReference>
<dbReference type="InterPro" id="IPR025878">
    <property type="entry name" value="Acyl-CoA_dh-like_C_dom"/>
</dbReference>